<gene>
    <name evidence="1" type="ORF">UFOVP1655_140</name>
</gene>
<name>A0A6J5T4S5_9CAUD</name>
<reference evidence="1" key="1">
    <citation type="submission" date="2020-05" db="EMBL/GenBank/DDBJ databases">
        <authorList>
            <person name="Chiriac C."/>
            <person name="Salcher M."/>
            <person name="Ghai R."/>
            <person name="Kavagutti S V."/>
        </authorList>
    </citation>
    <scope>NUCLEOTIDE SEQUENCE</scope>
</reference>
<proteinExistence type="predicted"/>
<sequence length="88" mass="10321">MNDLIKRMAQEASVIIFDGIGYQVCDCDFDESQFLDDEDEMGMRVLDEETQDSMFIAYSEVNFARGDMFYKLVMMEENDYIDNKNLTN</sequence>
<dbReference type="EMBL" id="LR797523">
    <property type="protein sequence ID" value="CAB4222578.1"/>
    <property type="molecule type" value="Genomic_DNA"/>
</dbReference>
<evidence type="ECO:0000313" key="1">
    <source>
        <dbReference type="EMBL" id="CAB4222578.1"/>
    </source>
</evidence>
<organism evidence="1">
    <name type="scientific">uncultured Caudovirales phage</name>
    <dbReference type="NCBI Taxonomy" id="2100421"/>
    <lineage>
        <taxon>Viruses</taxon>
        <taxon>Duplodnaviria</taxon>
        <taxon>Heunggongvirae</taxon>
        <taxon>Uroviricota</taxon>
        <taxon>Caudoviricetes</taxon>
        <taxon>Peduoviridae</taxon>
        <taxon>Maltschvirus</taxon>
        <taxon>Maltschvirus maltsch</taxon>
    </lineage>
</organism>
<protein>
    <submittedName>
        <fullName evidence="1">Uncharacterized protein</fullName>
    </submittedName>
</protein>
<accession>A0A6J5T4S5</accession>